<evidence type="ECO:0000256" key="4">
    <source>
        <dbReference type="PROSITE-ProRule" id="PRU00335"/>
    </source>
</evidence>
<sequence length="242" mass="26126">MKKLLSAKTPRRETSPAEMTRAALVRAALKLFGRHGFDGTSTREIAAEAKANIGSIAYHFGGKEGLRAAAADYIVETIQTIAGQAIGNPRAASGPKKGVSKGGDAEAGDSEAARAQLLTALERMVAFIVARPEAGEIVQFVLRELSHPTAALDRIYDGVFEPTHRRLCLIWEQATGEAAESETTRLTVFTLIGQVIYFRIGREAVMRRMGWREIGDAEAAKVVAVVSNNLEAILAARKDHRS</sequence>
<accession>A0A2A6F880</accession>
<dbReference type="Proteomes" id="UP000219182">
    <property type="component" value="Unassembled WGS sequence"/>
</dbReference>
<dbReference type="GO" id="GO:0000976">
    <property type="term" value="F:transcription cis-regulatory region binding"/>
    <property type="evidence" value="ECO:0007669"/>
    <property type="project" value="TreeGrafter"/>
</dbReference>
<dbReference type="Pfam" id="PF00440">
    <property type="entry name" value="TetR_N"/>
    <property type="match status" value="1"/>
</dbReference>
<dbReference type="SUPFAM" id="SSF48498">
    <property type="entry name" value="Tetracyclin repressor-like, C-terminal domain"/>
    <property type="match status" value="1"/>
</dbReference>
<gene>
    <name evidence="7" type="ORF">CN311_26390</name>
</gene>
<organism evidence="7 8">
    <name type="scientific">Mesorhizobium sanjuanii</name>
    <dbReference type="NCBI Taxonomy" id="2037900"/>
    <lineage>
        <taxon>Bacteria</taxon>
        <taxon>Pseudomonadati</taxon>
        <taxon>Pseudomonadota</taxon>
        <taxon>Alphaproteobacteria</taxon>
        <taxon>Hyphomicrobiales</taxon>
        <taxon>Phyllobacteriaceae</taxon>
        <taxon>Mesorhizobium</taxon>
    </lineage>
</organism>
<dbReference type="InterPro" id="IPR009057">
    <property type="entry name" value="Homeodomain-like_sf"/>
</dbReference>
<evidence type="ECO:0000256" key="5">
    <source>
        <dbReference type="SAM" id="MobiDB-lite"/>
    </source>
</evidence>
<evidence type="ECO:0000256" key="1">
    <source>
        <dbReference type="ARBA" id="ARBA00023015"/>
    </source>
</evidence>
<keyword evidence="8" id="KW-1185">Reference proteome</keyword>
<dbReference type="InterPro" id="IPR001647">
    <property type="entry name" value="HTH_TetR"/>
</dbReference>
<feature type="DNA-binding region" description="H-T-H motif" evidence="4">
    <location>
        <begin position="41"/>
        <end position="60"/>
    </location>
</feature>
<evidence type="ECO:0000313" key="7">
    <source>
        <dbReference type="EMBL" id="PDQ18129.1"/>
    </source>
</evidence>
<evidence type="ECO:0000259" key="6">
    <source>
        <dbReference type="PROSITE" id="PS50977"/>
    </source>
</evidence>
<dbReference type="PROSITE" id="PS50977">
    <property type="entry name" value="HTH_TETR_2"/>
    <property type="match status" value="1"/>
</dbReference>
<dbReference type="RefSeq" id="WP_097576592.1">
    <property type="nucleotide sequence ID" value="NZ_NWQG01000204.1"/>
</dbReference>
<dbReference type="Gene3D" id="1.10.10.60">
    <property type="entry name" value="Homeodomain-like"/>
    <property type="match status" value="1"/>
</dbReference>
<dbReference type="SUPFAM" id="SSF46689">
    <property type="entry name" value="Homeodomain-like"/>
    <property type="match status" value="1"/>
</dbReference>
<keyword evidence="3" id="KW-0804">Transcription</keyword>
<protein>
    <submittedName>
        <fullName evidence="7">TetR family transcriptional regulator</fullName>
    </submittedName>
</protein>
<reference evidence="7 8" key="1">
    <citation type="submission" date="2017-09" db="EMBL/GenBank/DDBJ databases">
        <title>Mesorhizobum sanjuanii sp. nov. isolated from nodules of Lotus tenuis in saline-alkaline lowlands of Flooding Pampa.</title>
        <authorList>
            <person name="Sannazzaro A.I."/>
            <person name="Torres Tejerizo G.A."/>
            <person name="Fontana F."/>
            <person name="Cumpa Velazquez L.M."/>
            <person name="Hansen L."/>
            <person name="Pistorio M."/>
            <person name="Estrella M.J."/>
        </authorList>
    </citation>
    <scope>NUCLEOTIDE SEQUENCE [LARGE SCALE GENOMIC DNA]</scope>
    <source>
        <strain evidence="7 8">BSA136</strain>
    </source>
</reference>
<dbReference type="PRINTS" id="PR00455">
    <property type="entry name" value="HTHTETR"/>
</dbReference>
<dbReference type="InterPro" id="IPR036271">
    <property type="entry name" value="Tet_transcr_reg_TetR-rel_C_sf"/>
</dbReference>
<dbReference type="Gene3D" id="1.10.357.10">
    <property type="entry name" value="Tetracycline Repressor, domain 2"/>
    <property type="match status" value="1"/>
</dbReference>
<dbReference type="Pfam" id="PF09209">
    <property type="entry name" value="CecR_C"/>
    <property type="match status" value="1"/>
</dbReference>
<dbReference type="InterPro" id="IPR015292">
    <property type="entry name" value="Tscrpt_reg_YbiH_C"/>
</dbReference>
<keyword evidence="2 4" id="KW-0238">DNA-binding</keyword>
<dbReference type="InterPro" id="IPR050109">
    <property type="entry name" value="HTH-type_TetR-like_transc_reg"/>
</dbReference>
<evidence type="ECO:0000256" key="3">
    <source>
        <dbReference type="ARBA" id="ARBA00023163"/>
    </source>
</evidence>
<evidence type="ECO:0000256" key="2">
    <source>
        <dbReference type="ARBA" id="ARBA00023125"/>
    </source>
</evidence>
<dbReference type="EMBL" id="NWQG01000204">
    <property type="protein sequence ID" value="PDQ18129.1"/>
    <property type="molecule type" value="Genomic_DNA"/>
</dbReference>
<evidence type="ECO:0000313" key="8">
    <source>
        <dbReference type="Proteomes" id="UP000219182"/>
    </source>
</evidence>
<comment type="caution">
    <text evidence="7">The sequence shown here is derived from an EMBL/GenBank/DDBJ whole genome shotgun (WGS) entry which is preliminary data.</text>
</comment>
<keyword evidence="1" id="KW-0805">Transcription regulation</keyword>
<feature type="domain" description="HTH tetR-type" evidence="6">
    <location>
        <begin position="18"/>
        <end position="78"/>
    </location>
</feature>
<proteinExistence type="predicted"/>
<dbReference type="AlphaFoldDB" id="A0A2A6F880"/>
<feature type="region of interest" description="Disordered" evidence="5">
    <location>
        <begin position="87"/>
        <end position="107"/>
    </location>
</feature>
<dbReference type="PANTHER" id="PTHR30055:SF234">
    <property type="entry name" value="HTH-TYPE TRANSCRIPTIONAL REGULATOR BETI"/>
    <property type="match status" value="1"/>
</dbReference>
<dbReference type="PANTHER" id="PTHR30055">
    <property type="entry name" value="HTH-TYPE TRANSCRIPTIONAL REGULATOR RUTR"/>
    <property type="match status" value="1"/>
</dbReference>
<dbReference type="GO" id="GO:0003700">
    <property type="term" value="F:DNA-binding transcription factor activity"/>
    <property type="evidence" value="ECO:0007669"/>
    <property type="project" value="TreeGrafter"/>
</dbReference>
<name>A0A2A6F880_9HYPH</name>